<sequence length="95" mass="10690">MTRRTPSLSALHKWEGDRPRGVYRAPDPLTRRLLMESGFEPGALSSRGRHLTTAAVYKHNMALFVSQNVVKKSRINFGSLSFEQLGPKLNPDLQV</sequence>
<evidence type="ECO:0000313" key="2">
    <source>
        <dbReference type="Proteomes" id="UP000499080"/>
    </source>
</evidence>
<organism evidence="1 2">
    <name type="scientific">Araneus ventricosus</name>
    <name type="common">Orbweaver spider</name>
    <name type="synonym">Epeira ventricosa</name>
    <dbReference type="NCBI Taxonomy" id="182803"/>
    <lineage>
        <taxon>Eukaryota</taxon>
        <taxon>Metazoa</taxon>
        <taxon>Ecdysozoa</taxon>
        <taxon>Arthropoda</taxon>
        <taxon>Chelicerata</taxon>
        <taxon>Arachnida</taxon>
        <taxon>Araneae</taxon>
        <taxon>Araneomorphae</taxon>
        <taxon>Entelegynae</taxon>
        <taxon>Araneoidea</taxon>
        <taxon>Araneidae</taxon>
        <taxon>Araneus</taxon>
    </lineage>
</organism>
<reference evidence="1 2" key="1">
    <citation type="journal article" date="2019" name="Sci. Rep.">
        <title>Orb-weaving spider Araneus ventricosus genome elucidates the spidroin gene catalogue.</title>
        <authorList>
            <person name="Kono N."/>
            <person name="Nakamura H."/>
            <person name="Ohtoshi R."/>
            <person name="Moran D.A.P."/>
            <person name="Shinohara A."/>
            <person name="Yoshida Y."/>
            <person name="Fujiwara M."/>
            <person name="Mori M."/>
            <person name="Tomita M."/>
            <person name="Arakawa K."/>
        </authorList>
    </citation>
    <scope>NUCLEOTIDE SEQUENCE [LARGE SCALE GENOMIC DNA]</scope>
</reference>
<comment type="caution">
    <text evidence="1">The sequence shown here is derived from an EMBL/GenBank/DDBJ whole genome shotgun (WGS) entry which is preliminary data.</text>
</comment>
<proteinExistence type="predicted"/>
<dbReference type="EMBL" id="BGPR01000392">
    <property type="protein sequence ID" value="GBM17690.1"/>
    <property type="molecule type" value="Genomic_DNA"/>
</dbReference>
<accession>A0A4Y2DLI8</accession>
<name>A0A4Y2DLI8_ARAVE</name>
<dbReference type="Proteomes" id="UP000499080">
    <property type="component" value="Unassembled WGS sequence"/>
</dbReference>
<keyword evidence="2" id="KW-1185">Reference proteome</keyword>
<evidence type="ECO:0000313" key="1">
    <source>
        <dbReference type="EMBL" id="GBM17690.1"/>
    </source>
</evidence>
<gene>
    <name evidence="1" type="ORF">AVEN_202845_1</name>
</gene>
<dbReference type="AlphaFoldDB" id="A0A4Y2DLI8"/>
<protein>
    <submittedName>
        <fullName evidence="1">Uncharacterized protein</fullName>
    </submittedName>
</protein>